<dbReference type="EMBL" id="BARW01012409">
    <property type="protein sequence ID" value="GAI83858.1"/>
    <property type="molecule type" value="Genomic_DNA"/>
</dbReference>
<feature type="non-terminal residue" evidence="1">
    <location>
        <position position="1"/>
    </location>
</feature>
<reference evidence="1" key="1">
    <citation type="journal article" date="2014" name="Front. Microbiol.">
        <title>High frequency of phylogenetically diverse reductive dehalogenase-homologous genes in deep subseafloor sedimentary metagenomes.</title>
        <authorList>
            <person name="Kawai M."/>
            <person name="Futagami T."/>
            <person name="Toyoda A."/>
            <person name="Takaki Y."/>
            <person name="Nishi S."/>
            <person name="Hori S."/>
            <person name="Arai W."/>
            <person name="Tsubouchi T."/>
            <person name="Morono Y."/>
            <person name="Uchiyama I."/>
            <person name="Ito T."/>
            <person name="Fujiyama A."/>
            <person name="Inagaki F."/>
            <person name="Takami H."/>
        </authorList>
    </citation>
    <scope>NUCLEOTIDE SEQUENCE</scope>
    <source>
        <strain evidence="1">Expedition CK06-06</strain>
    </source>
</reference>
<name>X1RT77_9ZZZZ</name>
<gene>
    <name evidence="1" type="ORF">S12H4_23382</name>
</gene>
<protein>
    <submittedName>
        <fullName evidence="1">Uncharacterized protein</fullName>
    </submittedName>
</protein>
<comment type="caution">
    <text evidence="1">The sequence shown here is derived from an EMBL/GenBank/DDBJ whole genome shotgun (WGS) entry which is preliminary data.</text>
</comment>
<sequence length="47" mass="5563">ALAEETPVRFENASSVDYDYRIIDDTENPYYYGQVFPQGISLRFRKK</sequence>
<proteinExistence type="predicted"/>
<dbReference type="AlphaFoldDB" id="X1RT77"/>
<accession>X1RT77</accession>
<organism evidence="1">
    <name type="scientific">marine sediment metagenome</name>
    <dbReference type="NCBI Taxonomy" id="412755"/>
    <lineage>
        <taxon>unclassified sequences</taxon>
        <taxon>metagenomes</taxon>
        <taxon>ecological metagenomes</taxon>
    </lineage>
</organism>
<evidence type="ECO:0000313" key="1">
    <source>
        <dbReference type="EMBL" id="GAI83858.1"/>
    </source>
</evidence>